<evidence type="ECO:0000259" key="3">
    <source>
        <dbReference type="Pfam" id="PF08338"/>
    </source>
</evidence>
<dbReference type="Pfam" id="PF01370">
    <property type="entry name" value="Epimerase"/>
    <property type="match status" value="1"/>
</dbReference>
<dbReference type="InterPro" id="IPR036291">
    <property type="entry name" value="NAD(P)-bd_dom_sf"/>
</dbReference>
<protein>
    <submittedName>
        <fullName evidence="4">TIGR01777 family protein</fullName>
    </submittedName>
</protein>
<evidence type="ECO:0000259" key="2">
    <source>
        <dbReference type="Pfam" id="PF01370"/>
    </source>
</evidence>
<reference evidence="4 5" key="1">
    <citation type="submission" date="2019-06" db="EMBL/GenBank/DDBJ databases">
        <title>Draft genome of Aliikangiella marina GYP-15.</title>
        <authorList>
            <person name="Wang G."/>
        </authorList>
    </citation>
    <scope>NUCLEOTIDE SEQUENCE [LARGE SCALE GENOMIC DNA]</scope>
    <source>
        <strain evidence="4 5">GYP-15</strain>
    </source>
</reference>
<sequence>MANYLITGGTGLIGRALIKRLQQSPATITVLTRDKKRAAQKLGYLVNLIESLEEIDPQENIEFVVNLAGEPIADKRWSVGQKMKIWQSRVELTNQIIQWMKKQTHKPQVLLSGSAVGWYGDGGSNELTETSMPHPEYQHELCKAWEEAALAAEAFEVRVCLLRTGLVVSSQGGFLDKMLLPFKLGLGARIGDGRQYMPWIHIDDMVNALMFMLDPNEEDIESCRGAFNLTAPTPVTNTEFTQTLARVVGKPSFLFVPSWFLNLALGEMARLLLTGQRAVPQKLQDFGFYFQFDKLEGALQEVLKKD</sequence>
<evidence type="ECO:0000313" key="4">
    <source>
        <dbReference type="EMBL" id="TQV76763.1"/>
    </source>
</evidence>
<organism evidence="4 5">
    <name type="scientific">Aliikangiella marina</name>
    <dbReference type="NCBI Taxonomy" id="1712262"/>
    <lineage>
        <taxon>Bacteria</taxon>
        <taxon>Pseudomonadati</taxon>
        <taxon>Pseudomonadota</taxon>
        <taxon>Gammaproteobacteria</taxon>
        <taxon>Oceanospirillales</taxon>
        <taxon>Pleioneaceae</taxon>
        <taxon>Aliikangiella</taxon>
    </lineage>
</organism>
<dbReference type="PANTHER" id="PTHR11092:SF0">
    <property type="entry name" value="EPIMERASE FAMILY PROTEIN SDR39U1"/>
    <property type="match status" value="1"/>
</dbReference>
<evidence type="ECO:0000256" key="1">
    <source>
        <dbReference type="ARBA" id="ARBA00009353"/>
    </source>
</evidence>
<feature type="domain" description="DUF1731" evidence="3">
    <location>
        <begin position="256"/>
        <end position="301"/>
    </location>
</feature>
<dbReference type="RefSeq" id="WP_142888123.1">
    <property type="nucleotide sequence ID" value="NZ_VIKR01000001.1"/>
</dbReference>
<dbReference type="OrthoDB" id="9801773at2"/>
<comment type="similarity">
    <text evidence="1">Belongs to the NAD(P)-dependent epimerase/dehydratase family. SDR39U1 subfamily.</text>
</comment>
<gene>
    <name evidence="4" type="ORF">FLL45_02055</name>
</gene>
<proteinExistence type="inferred from homology"/>
<dbReference type="Gene3D" id="3.40.50.720">
    <property type="entry name" value="NAD(P)-binding Rossmann-like Domain"/>
    <property type="match status" value="1"/>
</dbReference>
<dbReference type="SUPFAM" id="SSF51735">
    <property type="entry name" value="NAD(P)-binding Rossmann-fold domains"/>
    <property type="match status" value="1"/>
</dbReference>
<evidence type="ECO:0000313" key="5">
    <source>
        <dbReference type="Proteomes" id="UP000317839"/>
    </source>
</evidence>
<dbReference type="InterPro" id="IPR013549">
    <property type="entry name" value="DUF1731"/>
</dbReference>
<dbReference type="InterPro" id="IPR010099">
    <property type="entry name" value="SDR39U1"/>
</dbReference>
<name>A0A545THR1_9GAMM</name>
<comment type="caution">
    <text evidence="4">The sequence shown here is derived from an EMBL/GenBank/DDBJ whole genome shotgun (WGS) entry which is preliminary data.</text>
</comment>
<dbReference type="InterPro" id="IPR001509">
    <property type="entry name" value="Epimerase_deHydtase"/>
</dbReference>
<dbReference type="NCBIfam" id="TIGR01777">
    <property type="entry name" value="yfcH"/>
    <property type="match status" value="1"/>
</dbReference>
<dbReference type="Pfam" id="PF08338">
    <property type="entry name" value="DUF1731"/>
    <property type="match status" value="1"/>
</dbReference>
<dbReference type="EMBL" id="VIKR01000001">
    <property type="protein sequence ID" value="TQV76763.1"/>
    <property type="molecule type" value="Genomic_DNA"/>
</dbReference>
<keyword evidence="5" id="KW-1185">Reference proteome</keyword>
<feature type="domain" description="NAD-dependent epimerase/dehydratase" evidence="2">
    <location>
        <begin position="5"/>
        <end position="218"/>
    </location>
</feature>
<accession>A0A545THR1</accession>
<dbReference type="PANTHER" id="PTHR11092">
    <property type="entry name" value="SUGAR NUCLEOTIDE EPIMERASE RELATED"/>
    <property type="match status" value="1"/>
</dbReference>
<dbReference type="AlphaFoldDB" id="A0A545THR1"/>
<dbReference type="Proteomes" id="UP000317839">
    <property type="component" value="Unassembled WGS sequence"/>
</dbReference>